<dbReference type="InParanoid" id="A3GI19"/>
<keyword evidence="3" id="KW-1185">Reference proteome</keyword>
<evidence type="ECO:0000256" key="1">
    <source>
        <dbReference type="SAM" id="SignalP"/>
    </source>
</evidence>
<dbReference type="RefSeq" id="XP_001386935.2">
    <property type="nucleotide sequence ID" value="XM_001386898.1"/>
</dbReference>
<proteinExistence type="predicted"/>
<dbReference type="OrthoDB" id="10648538at2759"/>
<accession>A3GI19</accession>
<dbReference type="KEGG" id="pic:PICST_29187"/>
<comment type="caution">
    <text evidence="2">The sequence shown here is derived from an EMBL/GenBank/DDBJ whole genome shotgun (WGS) entry which is preliminary data.</text>
</comment>
<keyword evidence="1" id="KW-0732">Signal</keyword>
<dbReference type="GeneID" id="4851918"/>
<dbReference type="HOGENOM" id="CLU_1511144_0_0_1"/>
<reference evidence="2 3" key="1">
    <citation type="journal article" date="2007" name="Nat. Biotechnol.">
        <title>Genome sequence of the lignocellulose-bioconverting and xylose-fermenting yeast Pichia stipitis.</title>
        <authorList>
            <person name="Jeffries T.W."/>
            <person name="Grigoriev I.V."/>
            <person name="Grimwood J."/>
            <person name="Laplaza J.M."/>
            <person name="Aerts A."/>
            <person name="Salamov A."/>
            <person name="Schmutz J."/>
            <person name="Lindquist E."/>
            <person name="Dehal P."/>
            <person name="Shapiro H."/>
            <person name="Jin Y.S."/>
            <person name="Passoth V."/>
            <person name="Richardson P.M."/>
        </authorList>
    </citation>
    <scope>NUCLEOTIDE SEQUENCE [LARGE SCALE GENOMIC DNA]</scope>
    <source>
        <strain evidence="3">ATCC 58785 / CBS 6054 / NBRC 10063 / NRRL Y-11545</strain>
    </source>
</reference>
<name>A3GI19_PICST</name>
<protein>
    <submittedName>
        <fullName evidence="2">Uncharacterized protein</fullName>
    </submittedName>
</protein>
<dbReference type="Proteomes" id="UP000002258">
    <property type="component" value="Chromosome 1"/>
</dbReference>
<dbReference type="EMBL" id="AAVQ01000002">
    <property type="protein sequence ID" value="EAZ62912.2"/>
    <property type="molecule type" value="Genomic_DNA"/>
</dbReference>
<dbReference type="AlphaFoldDB" id="A3GI19"/>
<evidence type="ECO:0000313" key="3">
    <source>
        <dbReference type="Proteomes" id="UP000002258"/>
    </source>
</evidence>
<evidence type="ECO:0000313" key="2">
    <source>
        <dbReference type="EMBL" id="EAZ62912.2"/>
    </source>
</evidence>
<organism evidence="2 3">
    <name type="scientific">Scheffersomyces stipitis (strain ATCC 58785 / CBS 6054 / NBRC 10063 / NRRL Y-11545)</name>
    <name type="common">Yeast</name>
    <name type="synonym">Pichia stipitis</name>
    <dbReference type="NCBI Taxonomy" id="322104"/>
    <lineage>
        <taxon>Eukaryota</taxon>
        <taxon>Fungi</taxon>
        <taxon>Dikarya</taxon>
        <taxon>Ascomycota</taxon>
        <taxon>Saccharomycotina</taxon>
        <taxon>Pichiomycetes</taxon>
        <taxon>Debaryomycetaceae</taxon>
        <taxon>Scheffersomyces</taxon>
    </lineage>
</organism>
<gene>
    <name evidence="2" type="ORF">PICST_29187</name>
</gene>
<feature type="chain" id="PRO_5002653124" evidence="1">
    <location>
        <begin position="25"/>
        <end position="178"/>
    </location>
</feature>
<feature type="signal peptide" evidence="1">
    <location>
        <begin position="1"/>
        <end position="24"/>
    </location>
</feature>
<sequence length="178" mass="19837">MKFKATILLLYSSIAFINIPFVESSALRKGWHSVHTKIDAVFNVTQFMNCVNINGTIINLWETEVGEYLVTPANLEVFELFKWLDCTDEQDIGDLLVVAMSEKKGGGNPKIKTRIILRKSKFSHISNIFLGVCILAVVSQQSGFSGVAAITFRLQVLYTLNEGCATIRLNFAAVKLFV</sequence>